<dbReference type="InParanoid" id="A0A1E1LHC9"/>
<name>A0A1E1LHC9_9HELO</name>
<comment type="caution">
    <text evidence="2">The sequence shown here is derived from an EMBL/GenBank/DDBJ whole genome shotgun (WGS) entry which is preliminary data.</text>
</comment>
<dbReference type="Proteomes" id="UP000178129">
    <property type="component" value="Unassembled WGS sequence"/>
</dbReference>
<dbReference type="EMBL" id="FJUW01000052">
    <property type="protein sequence ID" value="CZT09905.1"/>
    <property type="molecule type" value="Genomic_DNA"/>
</dbReference>
<accession>A0A1E1LHC9</accession>
<keyword evidence="3" id="KW-1185">Reference proteome</keyword>
<feature type="domain" description="BTB" evidence="1">
    <location>
        <begin position="1"/>
        <end position="70"/>
    </location>
</feature>
<dbReference type="PROSITE" id="PS50097">
    <property type="entry name" value="BTB"/>
    <property type="match status" value="2"/>
</dbReference>
<gene>
    <name evidence="2" type="ORF">RCO7_02235</name>
</gene>
<reference evidence="3" key="1">
    <citation type="submission" date="2016-03" db="EMBL/GenBank/DDBJ databases">
        <authorList>
            <person name="Ploux O."/>
        </authorList>
    </citation>
    <scope>NUCLEOTIDE SEQUENCE [LARGE SCALE GENOMIC DNA]</scope>
    <source>
        <strain evidence="3">UK7</strain>
    </source>
</reference>
<dbReference type="InterPro" id="IPR011333">
    <property type="entry name" value="SKP1/BTB/POZ_sf"/>
</dbReference>
<feature type="domain" description="BTB" evidence="1">
    <location>
        <begin position="226"/>
        <end position="295"/>
    </location>
</feature>
<proteinExistence type="predicted"/>
<dbReference type="PANTHER" id="PTHR47843:SF2">
    <property type="entry name" value="BTB DOMAIN-CONTAINING PROTEIN"/>
    <property type="match status" value="1"/>
</dbReference>
<sequence length="323" mass="35982">MSLSSTLETEIPSSRRIFKAASKDLLTFRAAFDSSFIEGRTQKYELESVTLSAFALLAEWIYTQKIKRPPSMKCRKTTGDKSSHSIACSTSTDYVALWILAEVLLKPRLQNLAIDVIADIGTAVANKDGIILAYEETAHNSLLREILPTVLNLASDLRPLNRDAFEFSKVKSSFHHFFAIEIALSQGPAMAPIKKQAVSPASSCPEKHTGKELRVDKTSDSCGMSNLVTFTIGPEKKKFLIHKNFACEASPIFKSAFNSSFVEGQSQEYVLEDTTEAAFTMFTEWVYTGRLEINFTRYSAETVDRNGKCGLLQCNLMELWLLA</sequence>
<evidence type="ECO:0000313" key="2">
    <source>
        <dbReference type="EMBL" id="CZT09905.1"/>
    </source>
</evidence>
<dbReference type="Pfam" id="PF00651">
    <property type="entry name" value="BTB"/>
    <property type="match status" value="1"/>
</dbReference>
<evidence type="ECO:0000313" key="3">
    <source>
        <dbReference type="Proteomes" id="UP000178129"/>
    </source>
</evidence>
<dbReference type="Gene3D" id="3.30.710.10">
    <property type="entry name" value="Potassium Channel Kv1.1, Chain A"/>
    <property type="match status" value="2"/>
</dbReference>
<dbReference type="InterPro" id="IPR000210">
    <property type="entry name" value="BTB/POZ_dom"/>
</dbReference>
<dbReference type="PANTHER" id="PTHR47843">
    <property type="entry name" value="BTB DOMAIN-CONTAINING PROTEIN-RELATED"/>
    <property type="match status" value="1"/>
</dbReference>
<evidence type="ECO:0000259" key="1">
    <source>
        <dbReference type="PROSITE" id="PS50097"/>
    </source>
</evidence>
<protein>
    <recommendedName>
        <fullName evidence="1">BTB domain-containing protein</fullName>
    </recommendedName>
</protein>
<organism evidence="2 3">
    <name type="scientific">Rhynchosporium graminicola</name>
    <dbReference type="NCBI Taxonomy" id="2792576"/>
    <lineage>
        <taxon>Eukaryota</taxon>
        <taxon>Fungi</taxon>
        <taxon>Dikarya</taxon>
        <taxon>Ascomycota</taxon>
        <taxon>Pezizomycotina</taxon>
        <taxon>Leotiomycetes</taxon>
        <taxon>Helotiales</taxon>
        <taxon>Ploettnerulaceae</taxon>
        <taxon>Rhynchosporium</taxon>
    </lineage>
</organism>
<dbReference type="CDD" id="cd18186">
    <property type="entry name" value="BTB_POZ_ZBTB_KLHL-like"/>
    <property type="match status" value="2"/>
</dbReference>
<dbReference type="AlphaFoldDB" id="A0A1E1LHC9"/>
<dbReference type="SUPFAM" id="SSF54695">
    <property type="entry name" value="POZ domain"/>
    <property type="match status" value="1"/>
</dbReference>